<evidence type="ECO:0000256" key="8">
    <source>
        <dbReference type="RuleBase" id="RU000442"/>
    </source>
</evidence>
<dbReference type="InterPro" id="IPR004868">
    <property type="entry name" value="DNA-dir_DNA_pol_B_mt/vir"/>
</dbReference>
<evidence type="ECO:0000256" key="2">
    <source>
        <dbReference type="ARBA" id="ARBA00022679"/>
    </source>
</evidence>
<evidence type="ECO:0000256" key="6">
    <source>
        <dbReference type="ARBA" id="ARBA00023125"/>
    </source>
</evidence>
<dbReference type="GO" id="GO:0003887">
    <property type="term" value="F:DNA-directed DNA polymerase activity"/>
    <property type="evidence" value="ECO:0007669"/>
    <property type="project" value="UniProtKB-KW"/>
</dbReference>
<dbReference type="GO" id="GO:0003677">
    <property type="term" value="F:DNA binding"/>
    <property type="evidence" value="ECO:0007669"/>
    <property type="project" value="UniProtKB-KW"/>
</dbReference>
<accession>A0A8K0MN96</accession>
<dbReference type="PANTHER" id="PTHR33568">
    <property type="entry name" value="DNA POLYMERASE"/>
    <property type="match status" value="1"/>
</dbReference>
<dbReference type="Gene3D" id="3.90.1600.10">
    <property type="entry name" value="Palm domain of DNA polymerase"/>
    <property type="match status" value="2"/>
</dbReference>
<evidence type="ECO:0000256" key="5">
    <source>
        <dbReference type="ARBA" id="ARBA00022932"/>
    </source>
</evidence>
<proteinExistence type="inferred from homology"/>
<sequence>MRFGANEKTPVGKSLEKGIPIQSHRSIQEYPAIRVSTLIEHLDVYVKLQAKMFKDRNITLKPSMSNINTDNKEPTNDNKLGETDEKRGETNNKKLAKSKKVREYAFGVYLVEFLVNRGFIFLSKELNFTDLYVSKKKKGKYYIPLNYYAICNFDISLLPIKLNLPMVCKPLDWHSTNENPTSLSDLKGGYLSMPIGDFYLQRYHLLSSRDSDHYHIVFETEYKKLCTIMNALQAQAFEINKDVLTFIKKNYDLLVESGLFMPRFLASLNVQKATELLRMSYLENSSMASVCNYQDLLKDFMGRIQRARYETFIINLASAYEGYRFYLPTFLDFRARIYRAGVLHFHERDLARSLIVFSDIPNDNSQLDSDKKEDVHMVLTSAAAFHYKKFISYDDAHQWYLDHKILFNSSDKSLIQFAVDASNPYQFISKVLCIEGGKTDPMKIPITQDASASAYQIMSFFLLDNEIAKHTNLVPVIYENDDIHQRINDIYTFFLEELKVYLHKNLPANLSTIVCSRLTRKLIKGLFMPMIYAALNKPVFYSIPLLTSVQDYMKTKPINIWIYDRIHKKRRQVTLRIVTGDRDRRKTLLATFANFIHQKDAYIAMFMIFEMIYKGLRIARIDFNMPLLRCCDCDLIVFAVMRLLIKYAYTTESDYGKFTICYAMKIPAGDVSFTISNSITFRVDGKDLPVYALIDQLVRKKAEDYNDAELTSLFIRIYLSEIKFSAMPFISDDEIASMLWECINSKMEVEPREARTFGHRKHRYPKLLTALKPKISQRQTFIVADTETFILNNVHVPYAAGFLVVRPGDDLSSESEAGNGIETYFSEDYPDIVFETFEERSNKMLFDFIERLAVVVRQNPSIQTVYFHNFSRFDGILLLKHLATHGVKYTIKPLMRNHMLYELAVYLGKKLLFRLRDSLTLLTGSLNNLARNLCPQLGSKGSIPHDEVQVSNLKNLSTQLLEYMKQDIRLLGGVMLKAQEIYWTQYKVDIVTKLTLSSLALTIFRTIYYDPNPFPIHIPNRNEDTFIRRGYYGGHADAYKPYGKNLYYYDVNSLYPYIMKSYPMPGGKPVWHGNLEGQDLDNLFGFIEAYVVCPRNITRPFLPYRDDKNQTLLFPIGNFVGVYYSEELKYARDIGYQIIPLSGYLFEKKPSPFDGFVSSLFEKRQEAKRTGNNAMSYVYKRLMNSLYGRFGINPKSTITEVCDLDRYNYLVKKNDFIFGDKLNEHYYIVSYLSNTKQVPDSEWSPPRISAVQLAAAITACARIHMYPYISRDDSYYTDTDSVVLSSPLPEEEVSSTVLGKFKLEYIVKKGIFLAPKSFFILTQEGEKIIKHKGLAKSLVNDEWFESQYADISRTIQTPVESNFKIDWERLNITKKETLVNLGIRIGNKREPVFDNDLWVDTMPLDVTYFAGQENRIRTYEVKRLQELNDKNIEHIAQKDRIISDLELRGLVSVISVSKKYSLEDRKIEQHSSTSTVPGLVQVIEREKVTSRIERLPSKIPFMGGTTSRGLDHKLAFRYPVTSSFPMHEGMKCLVPSRRALPLSIKPAVLNRHHSPEAIIRHSSISCNPSSRVAPHFVQSIRNPAGYRNVSLELLLNVAIIIGSFAFLEILPTALIALDPTVVLSPIKLALMQDNLIENPTNPYGTIFENEVRVEYRAFQAKLI</sequence>
<comment type="catalytic activity">
    <reaction evidence="7 8">
        <text>DNA(n) + a 2'-deoxyribonucleoside 5'-triphosphate = DNA(n+1) + diphosphate</text>
        <dbReference type="Rhea" id="RHEA:22508"/>
        <dbReference type="Rhea" id="RHEA-COMP:17339"/>
        <dbReference type="Rhea" id="RHEA-COMP:17340"/>
        <dbReference type="ChEBI" id="CHEBI:33019"/>
        <dbReference type="ChEBI" id="CHEBI:61560"/>
        <dbReference type="ChEBI" id="CHEBI:173112"/>
        <dbReference type="EC" id="2.7.7.7"/>
    </reaction>
</comment>
<gene>
    <name evidence="11" type="ORF">FNV43_RR08307</name>
</gene>
<keyword evidence="5 8" id="KW-0239">DNA-directed DNA polymerase</keyword>
<dbReference type="SUPFAM" id="SSF56672">
    <property type="entry name" value="DNA/RNA polymerases"/>
    <property type="match status" value="2"/>
</dbReference>
<dbReference type="Pfam" id="PF03175">
    <property type="entry name" value="DNA_pol_B_2"/>
    <property type="match status" value="2"/>
</dbReference>
<name>A0A8K0MN96_9ROSA</name>
<keyword evidence="6 8" id="KW-0238">DNA-binding</keyword>
<comment type="similarity">
    <text evidence="1 8">Belongs to the DNA polymerase type-B family.</text>
</comment>
<dbReference type="EMBL" id="VOIH02000003">
    <property type="protein sequence ID" value="KAF3452209.1"/>
    <property type="molecule type" value="Genomic_DNA"/>
</dbReference>
<evidence type="ECO:0000256" key="1">
    <source>
        <dbReference type="ARBA" id="ARBA00005755"/>
    </source>
</evidence>
<dbReference type="SMART" id="SM00486">
    <property type="entry name" value="POLBc"/>
    <property type="match status" value="1"/>
</dbReference>
<dbReference type="Proteomes" id="UP000796880">
    <property type="component" value="Unassembled WGS sequence"/>
</dbReference>
<organism evidence="11 12">
    <name type="scientific">Rhamnella rubrinervis</name>
    <dbReference type="NCBI Taxonomy" id="2594499"/>
    <lineage>
        <taxon>Eukaryota</taxon>
        <taxon>Viridiplantae</taxon>
        <taxon>Streptophyta</taxon>
        <taxon>Embryophyta</taxon>
        <taxon>Tracheophyta</taxon>
        <taxon>Spermatophyta</taxon>
        <taxon>Magnoliopsida</taxon>
        <taxon>eudicotyledons</taxon>
        <taxon>Gunneridae</taxon>
        <taxon>Pentapetalae</taxon>
        <taxon>rosids</taxon>
        <taxon>fabids</taxon>
        <taxon>Rosales</taxon>
        <taxon>Rhamnaceae</taxon>
        <taxon>rhamnoid group</taxon>
        <taxon>Rhamneae</taxon>
        <taxon>Rhamnella</taxon>
    </lineage>
</organism>
<dbReference type="Gene3D" id="3.30.420.10">
    <property type="entry name" value="Ribonuclease H-like superfamily/Ribonuclease H"/>
    <property type="match status" value="1"/>
</dbReference>
<dbReference type="Gene3D" id="1.10.287.690">
    <property type="entry name" value="Helix hairpin bin"/>
    <property type="match status" value="1"/>
</dbReference>
<dbReference type="SUPFAM" id="SSF53098">
    <property type="entry name" value="Ribonuclease H-like"/>
    <property type="match status" value="1"/>
</dbReference>
<evidence type="ECO:0000256" key="9">
    <source>
        <dbReference type="SAM" id="MobiDB-lite"/>
    </source>
</evidence>
<feature type="domain" description="DNA-directed DNA polymerase family B mitochondria/virus" evidence="10">
    <location>
        <begin position="859"/>
        <end position="950"/>
    </location>
</feature>
<dbReference type="InterPro" id="IPR023211">
    <property type="entry name" value="DNA_pol_palm_dom_sf"/>
</dbReference>
<dbReference type="InterPro" id="IPR012337">
    <property type="entry name" value="RNaseH-like_sf"/>
</dbReference>
<dbReference type="InterPro" id="IPR002092">
    <property type="entry name" value="DNA-dir_Rpol_phage-type"/>
</dbReference>
<dbReference type="InterPro" id="IPR036397">
    <property type="entry name" value="RNaseH_sf"/>
</dbReference>
<reference evidence="11" key="1">
    <citation type="submission" date="2020-03" db="EMBL/GenBank/DDBJ databases">
        <title>A high-quality chromosome-level genome assembly of a woody plant with both climbing and erect habits, Rhamnella rubrinervis.</title>
        <authorList>
            <person name="Lu Z."/>
            <person name="Yang Y."/>
            <person name="Zhu X."/>
            <person name="Sun Y."/>
        </authorList>
    </citation>
    <scope>NUCLEOTIDE SEQUENCE</scope>
    <source>
        <strain evidence="11">BYM</strain>
        <tissue evidence="11">Leaf</tissue>
    </source>
</reference>
<dbReference type="PANTHER" id="PTHR33568:SF3">
    <property type="entry name" value="DNA-DIRECTED DNA POLYMERASE"/>
    <property type="match status" value="1"/>
</dbReference>
<dbReference type="EC" id="2.7.7.7" evidence="8"/>
<keyword evidence="2 8" id="KW-0808">Transferase</keyword>
<feature type="domain" description="DNA-directed DNA polymerase family B mitochondria/virus" evidence="10">
    <location>
        <begin position="953"/>
        <end position="1273"/>
    </location>
</feature>
<dbReference type="PROSITE" id="PS00116">
    <property type="entry name" value="DNA_POLYMERASE_B"/>
    <property type="match status" value="1"/>
</dbReference>
<keyword evidence="4 8" id="KW-0235">DNA replication</keyword>
<protein>
    <recommendedName>
        <fullName evidence="8">DNA polymerase</fullName>
        <ecNumber evidence="8">2.7.7.7</ecNumber>
    </recommendedName>
</protein>
<dbReference type="InterPro" id="IPR017964">
    <property type="entry name" value="DNA-dir_DNA_pol_B_CS"/>
</dbReference>
<keyword evidence="3 8" id="KW-0548">Nucleotidyltransferase</keyword>
<dbReference type="GO" id="GO:0000428">
    <property type="term" value="C:DNA-directed RNA polymerase complex"/>
    <property type="evidence" value="ECO:0007669"/>
    <property type="project" value="UniProtKB-KW"/>
</dbReference>
<evidence type="ECO:0000256" key="3">
    <source>
        <dbReference type="ARBA" id="ARBA00022695"/>
    </source>
</evidence>
<feature type="compositionally biased region" description="Basic and acidic residues" evidence="9">
    <location>
        <begin position="70"/>
        <end position="92"/>
    </location>
</feature>
<dbReference type="GO" id="GO:0006260">
    <property type="term" value="P:DNA replication"/>
    <property type="evidence" value="ECO:0007669"/>
    <property type="project" value="UniProtKB-KW"/>
</dbReference>
<evidence type="ECO:0000259" key="10">
    <source>
        <dbReference type="Pfam" id="PF03175"/>
    </source>
</evidence>
<evidence type="ECO:0000256" key="7">
    <source>
        <dbReference type="ARBA" id="ARBA00049244"/>
    </source>
</evidence>
<comment type="caution">
    <text evidence="11">The sequence shown here is derived from an EMBL/GenBank/DDBJ whole genome shotgun (WGS) entry which is preliminary data.</text>
</comment>
<keyword evidence="12" id="KW-1185">Reference proteome</keyword>
<evidence type="ECO:0000313" key="11">
    <source>
        <dbReference type="EMBL" id="KAF3452209.1"/>
    </source>
</evidence>
<dbReference type="OrthoDB" id="1706475at2759"/>
<dbReference type="GO" id="GO:0003899">
    <property type="term" value="F:DNA-directed RNA polymerase activity"/>
    <property type="evidence" value="ECO:0007669"/>
    <property type="project" value="UniProtKB-EC"/>
</dbReference>
<dbReference type="InterPro" id="IPR006172">
    <property type="entry name" value="DNA-dir_DNA_pol_B"/>
</dbReference>
<dbReference type="GO" id="GO:0000166">
    <property type="term" value="F:nucleotide binding"/>
    <property type="evidence" value="ECO:0007669"/>
    <property type="project" value="InterPro"/>
</dbReference>
<evidence type="ECO:0000256" key="4">
    <source>
        <dbReference type="ARBA" id="ARBA00022705"/>
    </source>
</evidence>
<dbReference type="PROSITE" id="PS00900">
    <property type="entry name" value="RNA_POL_PHAGE_1"/>
    <property type="match status" value="1"/>
</dbReference>
<dbReference type="InterPro" id="IPR043502">
    <property type="entry name" value="DNA/RNA_pol_sf"/>
</dbReference>
<feature type="region of interest" description="Disordered" evidence="9">
    <location>
        <begin position="63"/>
        <end position="94"/>
    </location>
</feature>
<dbReference type="GO" id="GO:0006351">
    <property type="term" value="P:DNA-templated transcription"/>
    <property type="evidence" value="ECO:0007669"/>
    <property type="project" value="InterPro"/>
</dbReference>
<evidence type="ECO:0000313" key="12">
    <source>
        <dbReference type="Proteomes" id="UP000796880"/>
    </source>
</evidence>